<reference evidence="3" key="1">
    <citation type="submission" date="2024-04" db="EMBL/GenBank/DDBJ databases">
        <authorList>
            <person name="Shaw F."/>
            <person name="Minotto A."/>
        </authorList>
    </citation>
    <scope>NUCLEOTIDE SEQUENCE [LARGE SCALE GENOMIC DNA]</scope>
</reference>
<protein>
    <submittedName>
        <fullName evidence="2">Uncharacterized protein</fullName>
    </submittedName>
</protein>
<dbReference type="EMBL" id="OZ037948">
    <property type="protein sequence ID" value="CAL1708566.1"/>
    <property type="molecule type" value="Genomic_DNA"/>
</dbReference>
<feature type="compositionally biased region" description="Basic and acidic residues" evidence="1">
    <location>
        <begin position="40"/>
        <end position="55"/>
    </location>
</feature>
<feature type="region of interest" description="Disordered" evidence="1">
    <location>
        <begin position="40"/>
        <end position="80"/>
    </location>
</feature>
<evidence type="ECO:0000313" key="2">
    <source>
        <dbReference type="EMBL" id="CAL1708566.1"/>
    </source>
</evidence>
<accession>A0ABP1DL65</accession>
<organism evidence="2 3">
    <name type="scientific">Somion occarium</name>
    <dbReference type="NCBI Taxonomy" id="3059160"/>
    <lineage>
        <taxon>Eukaryota</taxon>
        <taxon>Fungi</taxon>
        <taxon>Dikarya</taxon>
        <taxon>Basidiomycota</taxon>
        <taxon>Agaricomycotina</taxon>
        <taxon>Agaricomycetes</taxon>
        <taxon>Polyporales</taxon>
        <taxon>Cerrenaceae</taxon>
        <taxon>Somion</taxon>
    </lineage>
</organism>
<evidence type="ECO:0000313" key="3">
    <source>
        <dbReference type="Proteomes" id="UP001497453"/>
    </source>
</evidence>
<name>A0ABP1DL65_9APHY</name>
<gene>
    <name evidence="2" type="ORF">GFSPODELE1_LOCUS6909</name>
</gene>
<sequence>MLRCEMSSNSLTALVRAFPLLIRVGFASVDFSAQNSTIIREESLPPKPSSRREGSGTDIPDSETVSVNEPSVRPTPHDALGIPLSSHDHPTLPVQYPLLHPPPSLQSFTVNNLCTDFFEFDFLLLRDWFRPEMLTKSLKSLDVSSWVDDLTLAKFITSLGTSPALECLTLWVGWGLRYYMRSTVDIHHLTNLTSIRLVTERTLERDEVDAMQYVLSQLNAPRLQVISISIPAIRTFKVLEGMDEYLAKEFGGIKKLCVETYTDGPEEEKKAREEVTAMFPLMAERGVLRVEDRDIPYLL</sequence>
<proteinExistence type="predicted"/>
<keyword evidence="3" id="KW-1185">Reference proteome</keyword>
<evidence type="ECO:0000256" key="1">
    <source>
        <dbReference type="SAM" id="MobiDB-lite"/>
    </source>
</evidence>
<dbReference type="Proteomes" id="UP001497453">
    <property type="component" value="Chromosome 5"/>
</dbReference>